<gene>
    <name evidence="1" type="ORF">D5086_010841</name>
</gene>
<name>A0ACC4CBX8_POPAL</name>
<keyword evidence="2" id="KW-1185">Reference proteome</keyword>
<dbReference type="EMBL" id="RCHU02000005">
    <property type="protein sequence ID" value="KAL3592201.1"/>
    <property type="molecule type" value="Genomic_DNA"/>
</dbReference>
<evidence type="ECO:0000313" key="2">
    <source>
        <dbReference type="Proteomes" id="UP000309997"/>
    </source>
</evidence>
<evidence type="ECO:0000313" key="1">
    <source>
        <dbReference type="EMBL" id="KAL3592201.1"/>
    </source>
</evidence>
<sequence>MRNYSTLSLNGKEAEWTNPLLSVFSFLCISQRVQTGFSNGRENGLLLVDGQLRLAVAPPFATAPLVCYFIYLLEWLSLAALAGLYHASVCRSVPVAANSQTGCSVDLLPLCCCLHFCDGGVLVTCSALGLLCCCFLSPYSEGVGDLLLMYSCYPAVDVGAVSMLLAHDFWVAGSTPGCCCWCFGPSMSPSISPAFGLLELQYAIAGRVGLLQLTYAAFAMDCCLFWMSLRALLLGFLQLAAAFCPLLLVPVS</sequence>
<protein>
    <submittedName>
        <fullName evidence="1">Uncharacterized protein</fullName>
    </submittedName>
</protein>
<accession>A0ACC4CBX8</accession>
<organism evidence="1 2">
    <name type="scientific">Populus alba</name>
    <name type="common">White poplar</name>
    <dbReference type="NCBI Taxonomy" id="43335"/>
    <lineage>
        <taxon>Eukaryota</taxon>
        <taxon>Viridiplantae</taxon>
        <taxon>Streptophyta</taxon>
        <taxon>Embryophyta</taxon>
        <taxon>Tracheophyta</taxon>
        <taxon>Spermatophyta</taxon>
        <taxon>Magnoliopsida</taxon>
        <taxon>eudicotyledons</taxon>
        <taxon>Gunneridae</taxon>
        <taxon>Pentapetalae</taxon>
        <taxon>rosids</taxon>
        <taxon>fabids</taxon>
        <taxon>Malpighiales</taxon>
        <taxon>Salicaceae</taxon>
        <taxon>Saliceae</taxon>
        <taxon>Populus</taxon>
    </lineage>
</organism>
<reference evidence="1 2" key="1">
    <citation type="journal article" date="2024" name="Plant Biotechnol. J.">
        <title>Genome and CRISPR/Cas9 system of a widespread forest tree (Populus alba) in the world.</title>
        <authorList>
            <person name="Liu Y.J."/>
            <person name="Jiang P.F."/>
            <person name="Han X.M."/>
            <person name="Li X.Y."/>
            <person name="Wang H.M."/>
            <person name="Wang Y.J."/>
            <person name="Wang X.X."/>
            <person name="Zeng Q.Y."/>
        </authorList>
    </citation>
    <scope>NUCLEOTIDE SEQUENCE [LARGE SCALE GENOMIC DNA]</scope>
    <source>
        <strain evidence="2">cv. PAL-ZL1</strain>
    </source>
</reference>
<proteinExistence type="predicted"/>
<dbReference type="Proteomes" id="UP000309997">
    <property type="component" value="Unassembled WGS sequence"/>
</dbReference>
<comment type="caution">
    <text evidence="1">The sequence shown here is derived from an EMBL/GenBank/DDBJ whole genome shotgun (WGS) entry which is preliminary data.</text>
</comment>